<comment type="subcellular location">
    <subcellularLocation>
        <location evidence="1">Endoplasmic reticulum membrane</location>
        <topology evidence="1">Multi-pass membrane protein</topology>
    </subcellularLocation>
</comment>
<evidence type="ECO:0000256" key="5">
    <source>
        <dbReference type="ARBA" id="ARBA00022989"/>
    </source>
</evidence>
<comment type="domain">
    <text evidence="12">The DHHC domain is required for palmitoyltransferase activity.</text>
</comment>
<keyword evidence="8" id="KW-0449">Lipoprotein</keyword>
<name>G8BR87_TETPH</name>
<dbReference type="RefSeq" id="XP_003684697.1">
    <property type="nucleotide sequence ID" value="XM_003684649.1"/>
</dbReference>
<dbReference type="EC" id="2.3.1.225" evidence="12"/>
<dbReference type="PANTHER" id="PTHR22883:SF489">
    <property type="entry name" value="PALMITOYLTRANSFERASE SWF1"/>
    <property type="match status" value="1"/>
</dbReference>
<feature type="transmembrane region" description="Helical" evidence="12">
    <location>
        <begin position="216"/>
        <end position="236"/>
    </location>
</feature>
<feature type="transmembrane region" description="Helical" evidence="12">
    <location>
        <begin position="82"/>
        <end position="105"/>
    </location>
</feature>
<dbReference type="PROSITE" id="PS50216">
    <property type="entry name" value="DHHC"/>
    <property type="match status" value="1"/>
</dbReference>
<dbReference type="GO" id="GO:0006612">
    <property type="term" value="P:protein targeting to membrane"/>
    <property type="evidence" value="ECO:0007669"/>
    <property type="project" value="TreeGrafter"/>
</dbReference>
<evidence type="ECO:0000256" key="4">
    <source>
        <dbReference type="ARBA" id="ARBA00022824"/>
    </source>
</evidence>
<comment type="catalytic activity">
    <reaction evidence="11 12">
        <text>L-cysteinyl-[protein] + hexadecanoyl-CoA = S-hexadecanoyl-L-cysteinyl-[protein] + CoA</text>
        <dbReference type="Rhea" id="RHEA:36683"/>
        <dbReference type="Rhea" id="RHEA-COMP:10131"/>
        <dbReference type="Rhea" id="RHEA-COMP:11032"/>
        <dbReference type="ChEBI" id="CHEBI:29950"/>
        <dbReference type="ChEBI" id="CHEBI:57287"/>
        <dbReference type="ChEBI" id="CHEBI:57379"/>
        <dbReference type="ChEBI" id="CHEBI:74151"/>
        <dbReference type="EC" id="2.3.1.225"/>
    </reaction>
</comment>
<keyword evidence="4" id="KW-0256">Endoplasmic reticulum</keyword>
<keyword evidence="6 12" id="KW-0472">Membrane</keyword>
<evidence type="ECO:0000256" key="3">
    <source>
        <dbReference type="ARBA" id="ARBA00022692"/>
    </source>
</evidence>
<keyword evidence="15" id="KW-1185">Reference proteome</keyword>
<proteinExistence type="inferred from homology"/>
<evidence type="ECO:0000256" key="10">
    <source>
        <dbReference type="ARBA" id="ARBA00038463"/>
    </source>
</evidence>
<dbReference type="KEGG" id="tpf:TPHA_0C01070"/>
<keyword evidence="5 12" id="KW-1133">Transmembrane helix</keyword>
<dbReference type="PANTHER" id="PTHR22883">
    <property type="entry name" value="ZINC FINGER DHHC DOMAIN CONTAINING PROTEIN"/>
    <property type="match status" value="1"/>
</dbReference>
<keyword evidence="2 12" id="KW-0808">Transferase</keyword>
<feature type="domain" description="Palmitoyltransferase DHHC" evidence="13">
    <location>
        <begin position="134"/>
        <end position="253"/>
    </location>
</feature>
<sequence>MWFQVICLVVLQVTLLLLSPFLKNRWPFSVYYRRLYVPYLKDVNSYKWKYHVVPGFYFSIYLYLVYCYYAKVEYLIVNHLNLFERGILLPLLIVLTPSFGILTMVTKPINIHGNGISQHDKLKNKFPFDNIIYHSGNVCSTCNIEKPARSKHCNICGTCILLQDHHCIWVNNCIGLGNYKYFFMFLLLNTISLSYAFLRLLHITLSKPDVPKSKNILALCILTGSFSVICGVFFYLQMKQVNNGMTTNETDKWYAVQELMREGKLIKSEDNNWFALSTEDAPDSPSQVYSTNFYDNKTYKISNDYHIVKDASEIPNVYDRGTFLDNLKGFCNE</sequence>
<evidence type="ECO:0000256" key="9">
    <source>
        <dbReference type="ARBA" id="ARBA00023315"/>
    </source>
</evidence>
<dbReference type="eggNOG" id="KOG1312">
    <property type="taxonomic scope" value="Eukaryota"/>
</dbReference>
<dbReference type="OrthoDB" id="9909019at2759"/>
<evidence type="ECO:0000259" key="13">
    <source>
        <dbReference type="Pfam" id="PF01529"/>
    </source>
</evidence>
<dbReference type="Pfam" id="PF01529">
    <property type="entry name" value="DHHC"/>
    <property type="match status" value="1"/>
</dbReference>
<organism evidence="14 15">
    <name type="scientific">Tetrapisispora phaffii (strain ATCC 24235 / CBS 4417 / NBRC 1672 / NRRL Y-8282 / UCD 70-5)</name>
    <name type="common">Yeast</name>
    <name type="synonym">Fabospora phaffii</name>
    <dbReference type="NCBI Taxonomy" id="1071381"/>
    <lineage>
        <taxon>Eukaryota</taxon>
        <taxon>Fungi</taxon>
        <taxon>Dikarya</taxon>
        <taxon>Ascomycota</taxon>
        <taxon>Saccharomycotina</taxon>
        <taxon>Saccharomycetes</taxon>
        <taxon>Saccharomycetales</taxon>
        <taxon>Saccharomycetaceae</taxon>
        <taxon>Tetrapisispora</taxon>
    </lineage>
</organism>
<keyword evidence="7" id="KW-0564">Palmitate</keyword>
<dbReference type="GeneID" id="11535306"/>
<evidence type="ECO:0000256" key="2">
    <source>
        <dbReference type="ARBA" id="ARBA00022679"/>
    </source>
</evidence>
<protein>
    <recommendedName>
        <fullName evidence="12">Palmitoyltransferase</fullName>
        <ecNumber evidence="12">2.3.1.225</ecNumber>
    </recommendedName>
</protein>
<evidence type="ECO:0000256" key="6">
    <source>
        <dbReference type="ARBA" id="ARBA00023136"/>
    </source>
</evidence>
<dbReference type="GO" id="GO:0030866">
    <property type="term" value="P:cortical actin cytoskeleton organization"/>
    <property type="evidence" value="ECO:0007669"/>
    <property type="project" value="EnsemblFungi"/>
</dbReference>
<dbReference type="GO" id="GO:0017157">
    <property type="term" value="P:regulation of exocytosis"/>
    <property type="evidence" value="ECO:0007669"/>
    <property type="project" value="EnsemblFungi"/>
</dbReference>
<reference evidence="14 15" key="1">
    <citation type="journal article" date="2011" name="Proc. Natl. Acad. Sci. U.S.A.">
        <title>Evolutionary erosion of yeast sex chromosomes by mating-type switching accidents.</title>
        <authorList>
            <person name="Gordon J.L."/>
            <person name="Armisen D."/>
            <person name="Proux-Wera E."/>
            <person name="Oheigeartaigh S.S."/>
            <person name="Byrne K.P."/>
            <person name="Wolfe K.H."/>
        </authorList>
    </citation>
    <scope>NUCLEOTIDE SEQUENCE [LARGE SCALE GENOMIC DNA]</scope>
    <source>
        <strain evidence="15">ATCC 24235 / CBS 4417 / NBRC 1672 / NRRL Y-8282 / UCD 70-5</strain>
    </source>
</reference>
<dbReference type="GO" id="GO:0030010">
    <property type="term" value="P:establishment of cell polarity"/>
    <property type="evidence" value="ECO:0007669"/>
    <property type="project" value="EnsemblFungi"/>
</dbReference>
<evidence type="ECO:0000313" key="14">
    <source>
        <dbReference type="EMBL" id="CCE62263.1"/>
    </source>
</evidence>
<dbReference type="HOGENOM" id="CLU_042181_2_0_1"/>
<gene>
    <name evidence="14" type="primary">TPHA0C01070</name>
    <name evidence="14" type="ordered locus">TPHA_0C01070</name>
</gene>
<evidence type="ECO:0000256" key="11">
    <source>
        <dbReference type="ARBA" id="ARBA00048048"/>
    </source>
</evidence>
<comment type="similarity">
    <text evidence="10">Belongs to the DHHC palmitoyltransferase family. SWF1 subfamily.</text>
</comment>
<dbReference type="STRING" id="1071381.G8BR87"/>
<dbReference type="OMA" id="STNAYDH"/>
<keyword evidence="9 12" id="KW-0012">Acyltransferase</keyword>
<feature type="transmembrane region" description="Helical" evidence="12">
    <location>
        <begin position="49"/>
        <end position="70"/>
    </location>
</feature>
<evidence type="ECO:0000256" key="1">
    <source>
        <dbReference type="ARBA" id="ARBA00004477"/>
    </source>
</evidence>
<evidence type="ECO:0000313" key="15">
    <source>
        <dbReference type="Proteomes" id="UP000005666"/>
    </source>
</evidence>
<dbReference type="InterPro" id="IPR001594">
    <property type="entry name" value="Palmitoyltrfase_DHHC"/>
</dbReference>
<feature type="transmembrane region" description="Helical" evidence="12">
    <location>
        <begin position="181"/>
        <end position="204"/>
    </location>
</feature>
<dbReference type="GO" id="GO:0042144">
    <property type="term" value="P:vacuole fusion, non-autophagic"/>
    <property type="evidence" value="ECO:0007669"/>
    <property type="project" value="EnsemblFungi"/>
</dbReference>
<dbReference type="Proteomes" id="UP000005666">
    <property type="component" value="Chromosome 3"/>
</dbReference>
<dbReference type="GO" id="GO:0032432">
    <property type="term" value="C:actin filament bundle"/>
    <property type="evidence" value="ECO:0007669"/>
    <property type="project" value="EnsemblFungi"/>
</dbReference>
<dbReference type="EMBL" id="HE612858">
    <property type="protein sequence ID" value="CCE62263.1"/>
    <property type="molecule type" value="Genomic_DNA"/>
</dbReference>
<dbReference type="InterPro" id="IPR039859">
    <property type="entry name" value="PFA4/ZDH16/20/ERF2-like"/>
</dbReference>
<dbReference type="GO" id="GO:0019706">
    <property type="term" value="F:protein-cysteine S-palmitoyltransferase activity"/>
    <property type="evidence" value="ECO:0007669"/>
    <property type="project" value="UniProtKB-EC"/>
</dbReference>
<evidence type="ECO:0000256" key="12">
    <source>
        <dbReference type="RuleBase" id="RU079119"/>
    </source>
</evidence>
<dbReference type="GO" id="GO:0005794">
    <property type="term" value="C:Golgi apparatus"/>
    <property type="evidence" value="ECO:0007669"/>
    <property type="project" value="TreeGrafter"/>
</dbReference>
<dbReference type="GO" id="GO:0030479">
    <property type="term" value="C:actin cortical patch"/>
    <property type="evidence" value="ECO:0007669"/>
    <property type="project" value="EnsemblFungi"/>
</dbReference>
<evidence type="ECO:0000256" key="8">
    <source>
        <dbReference type="ARBA" id="ARBA00023288"/>
    </source>
</evidence>
<dbReference type="GO" id="GO:0005789">
    <property type="term" value="C:endoplasmic reticulum membrane"/>
    <property type="evidence" value="ECO:0007669"/>
    <property type="project" value="UniProtKB-SubCell"/>
</dbReference>
<dbReference type="AlphaFoldDB" id="G8BR87"/>
<evidence type="ECO:0000256" key="7">
    <source>
        <dbReference type="ARBA" id="ARBA00023139"/>
    </source>
</evidence>
<keyword evidence="3 12" id="KW-0812">Transmembrane</keyword>
<accession>G8BR87</accession>